<accession>A0A269PBT1</accession>
<dbReference type="EMBL" id="NSGO01000001">
    <property type="protein sequence ID" value="PAT07291.1"/>
    <property type="molecule type" value="Genomic_DNA"/>
</dbReference>
<dbReference type="EMBL" id="NQMQ01000018">
    <property type="protein sequence ID" value="PAJ69167.1"/>
    <property type="molecule type" value="Genomic_DNA"/>
</dbReference>
<dbReference type="NCBIfam" id="TIGR00778">
    <property type="entry name" value="ahpD_dom"/>
    <property type="match status" value="1"/>
</dbReference>
<dbReference type="AlphaFoldDB" id="A0A269PBT1"/>
<feature type="domain" description="Carboxymuconolactone decarboxylase-like" evidence="1">
    <location>
        <begin position="7"/>
        <end position="76"/>
    </location>
</feature>
<reference evidence="2 4" key="2">
    <citation type="submission" date="2017-08" db="EMBL/GenBank/DDBJ databases">
        <authorList>
            <person name="de Groot N.N."/>
        </authorList>
    </citation>
    <scope>NUCLEOTIDE SEQUENCE [LARGE SCALE GENOMIC DNA]</scope>
    <source>
        <strain evidence="2 4">NBT06-6</strain>
    </source>
</reference>
<reference evidence="3 5" key="1">
    <citation type="submission" date="2017-08" db="EMBL/GenBank/DDBJ databases">
        <title>Whole genome sequences of 6 clinical strains closest to Corynebacterium imitans.</title>
        <authorList>
            <person name="Bernier A.-M."/>
            <person name="Burdz T."/>
            <person name="Bernard K."/>
        </authorList>
    </citation>
    <scope>NUCLEOTIDE SEQUENCE [LARGE SCALE GENOMIC DNA]</scope>
    <source>
        <strain evidence="3 5">NML93-0607</strain>
    </source>
</reference>
<dbReference type="SUPFAM" id="SSF69118">
    <property type="entry name" value="AhpD-like"/>
    <property type="match status" value="1"/>
</dbReference>
<dbReference type="GO" id="GO:0051920">
    <property type="term" value="F:peroxiredoxin activity"/>
    <property type="evidence" value="ECO:0007669"/>
    <property type="project" value="InterPro"/>
</dbReference>
<dbReference type="Proteomes" id="UP000218281">
    <property type="component" value="Unassembled WGS sequence"/>
</dbReference>
<dbReference type="PANTHER" id="PTHR34846">
    <property type="entry name" value="4-CARBOXYMUCONOLACTONE DECARBOXYLASE FAMILY PROTEIN (AFU_ORTHOLOGUE AFUA_6G11590)"/>
    <property type="match status" value="1"/>
</dbReference>
<organism evidence="2 4">
    <name type="scientific">Corynebacterium hadale</name>
    <dbReference type="NCBI Taxonomy" id="2026255"/>
    <lineage>
        <taxon>Bacteria</taxon>
        <taxon>Bacillati</taxon>
        <taxon>Actinomycetota</taxon>
        <taxon>Actinomycetes</taxon>
        <taxon>Mycobacteriales</taxon>
        <taxon>Corynebacteriaceae</taxon>
        <taxon>Corynebacterium</taxon>
    </lineage>
</organism>
<keyword evidence="5" id="KW-1185">Reference proteome</keyword>
<evidence type="ECO:0000313" key="2">
    <source>
        <dbReference type="EMBL" id="PAJ69167.1"/>
    </source>
</evidence>
<evidence type="ECO:0000313" key="3">
    <source>
        <dbReference type="EMBL" id="PAT07291.1"/>
    </source>
</evidence>
<evidence type="ECO:0000313" key="5">
    <source>
        <dbReference type="Proteomes" id="UP000218281"/>
    </source>
</evidence>
<dbReference type="Pfam" id="PF02627">
    <property type="entry name" value="CMD"/>
    <property type="match status" value="1"/>
</dbReference>
<dbReference type="InterPro" id="IPR003779">
    <property type="entry name" value="CMD-like"/>
</dbReference>
<dbReference type="Gene3D" id="1.20.1290.10">
    <property type="entry name" value="AhpD-like"/>
    <property type="match status" value="1"/>
</dbReference>
<sequence>MLGLETYVRARVDKRYQHLMQLRVSALNQCVFCLAMHRREAKKDGWSEEKISSTERWTDFKEQFTDEECAALELTDAVSRIHGAKGARNLLMAIVAINAWNRIGITTRLDPRSLSGVDDFDLGIRA</sequence>
<protein>
    <submittedName>
        <fullName evidence="2">4-carboxymuconolactone decarboxylase</fullName>
    </submittedName>
</protein>
<evidence type="ECO:0000259" key="1">
    <source>
        <dbReference type="Pfam" id="PF02627"/>
    </source>
</evidence>
<dbReference type="InterPro" id="IPR029032">
    <property type="entry name" value="AhpD-like"/>
</dbReference>
<gene>
    <name evidence="2" type="ORF">CIG21_08710</name>
    <name evidence="3" type="ORF">CKJ81_01555</name>
</gene>
<name>A0A269PBT1_9CORY</name>
<comment type="caution">
    <text evidence="2">The sequence shown here is derived from an EMBL/GenBank/DDBJ whole genome shotgun (WGS) entry which is preliminary data.</text>
</comment>
<proteinExistence type="predicted"/>
<evidence type="ECO:0000313" key="4">
    <source>
        <dbReference type="Proteomes" id="UP000215771"/>
    </source>
</evidence>
<dbReference type="PANTHER" id="PTHR34846:SF10">
    <property type="entry name" value="CYTOPLASMIC PROTEIN"/>
    <property type="match status" value="1"/>
</dbReference>
<dbReference type="InterPro" id="IPR004675">
    <property type="entry name" value="AhpD_core"/>
</dbReference>
<dbReference type="Proteomes" id="UP000215771">
    <property type="component" value="Unassembled WGS sequence"/>
</dbReference>